<dbReference type="AlphaFoldDB" id="A0A2A2KAJ9"/>
<evidence type="ECO:0000313" key="1">
    <source>
        <dbReference type="EMBL" id="PAV70984.1"/>
    </source>
</evidence>
<evidence type="ECO:0000313" key="2">
    <source>
        <dbReference type="Proteomes" id="UP000218231"/>
    </source>
</evidence>
<reference evidence="1 2" key="1">
    <citation type="journal article" date="2017" name="Curr. Biol.">
        <title>Genome architecture and evolution of a unichromosomal asexual nematode.</title>
        <authorList>
            <person name="Fradin H."/>
            <person name="Zegar C."/>
            <person name="Gutwein M."/>
            <person name="Lucas J."/>
            <person name="Kovtun M."/>
            <person name="Corcoran D."/>
            <person name="Baugh L.R."/>
            <person name="Kiontke K."/>
            <person name="Gunsalus K."/>
            <person name="Fitch D.H."/>
            <person name="Piano F."/>
        </authorList>
    </citation>
    <scope>NUCLEOTIDE SEQUENCE [LARGE SCALE GENOMIC DNA]</scope>
    <source>
        <strain evidence="1">PF1309</strain>
    </source>
</reference>
<sequence>MVLMISDPLAIAQRLQPRDPAQAGRFGHAALPAERQHAEPHALLLRDEQLQQRLQRRFGEQLGREMVADRSMALQRRARGDGILRLSDQNGHGHRLPEAAFPEAASNLSHVSHKTQSAAIGFPPSHRLRDRPARMRNRLSYTPRFMPQRSDA</sequence>
<name>A0A2A2KAJ9_9BILA</name>
<keyword evidence="2" id="KW-1185">Reference proteome</keyword>
<dbReference type="Proteomes" id="UP000218231">
    <property type="component" value="Unassembled WGS sequence"/>
</dbReference>
<organism evidence="1 2">
    <name type="scientific">Diploscapter pachys</name>
    <dbReference type="NCBI Taxonomy" id="2018661"/>
    <lineage>
        <taxon>Eukaryota</taxon>
        <taxon>Metazoa</taxon>
        <taxon>Ecdysozoa</taxon>
        <taxon>Nematoda</taxon>
        <taxon>Chromadorea</taxon>
        <taxon>Rhabditida</taxon>
        <taxon>Rhabditina</taxon>
        <taxon>Rhabditomorpha</taxon>
        <taxon>Rhabditoidea</taxon>
        <taxon>Rhabditidae</taxon>
        <taxon>Diploscapter</taxon>
    </lineage>
</organism>
<dbReference type="EMBL" id="LIAE01009146">
    <property type="protein sequence ID" value="PAV70984.1"/>
    <property type="molecule type" value="Genomic_DNA"/>
</dbReference>
<comment type="caution">
    <text evidence="1">The sequence shown here is derived from an EMBL/GenBank/DDBJ whole genome shotgun (WGS) entry which is preliminary data.</text>
</comment>
<accession>A0A2A2KAJ9</accession>
<proteinExistence type="predicted"/>
<gene>
    <name evidence="1" type="ORF">WR25_05948</name>
</gene>
<protein>
    <submittedName>
        <fullName evidence="1">Uncharacterized protein</fullName>
    </submittedName>
</protein>